<sequence length="75" mass="8257">MEPNDSEITSSTLSNFMSPKEKNVEGVSLKKITLEPFLSGLVFGIDGILEEIPTESLSWGKYCVYSVLRGLGFII</sequence>
<evidence type="ECO:0000313" key="2">
    <source>
        <dbReference type="Proteomes" id="UP000187209"/>
    </source>
</evidence>
<protein>
    <submittedName>
        <fullName evidence="1">Uncharacterized protein</fullName>
    </submittedName>
</protein>
<reference evidence="1 2" key="1">
    <citation type="submission" date="2016-11" db="EMBL/GenBank/DDBJ databases">
        <title>The macronuclear genome of Stentor coeruleus: a giant cell with tiny introns.</title>
        <authorList>
            <person name="Slabodnick M."/>
            <person name="Ruby J.G."/>
            <person name="Reiff S.B."/>
            <person name="Swart E.C."/>
            <person name="Gosai S."/>
            <person name="Prabakaran S."/>
            <person name="Witkowska E."/>
            <person name="Larue G.E."/>
            <person name="Fisher S."/>
            <person name="Freeman R.M."/>
            <person name="Gunawardena J."/>
            <person name="Chu W."/>
            <person name="Stover N.A."/>
            <person name="Gregory B.D."/>
            <person name="Nowacki M."/>
            <person name="Derisi J."/>
            <person name="Roy S.W."/>
            <person name="Marshall W.F."/>
            <person name="Sood P."/>
        </authorList>
    </citation>
    <scope>NUCLEOTIDE SEQUENCE [LARGE SCALE GENOMIC DNA]</scope>
    <source>
        <strain evidence="1">WM001</strain>
    </source>
</reference>
<dbReference type="EMBL" id="MPUH01000322">
    <property type="protein sequence ID" value="OMJ82933.1"/>
    <property type="molecule type" value="Genomic_DNA"/>
</dbReference>
<proteinExistence type="predicted"/>
<dbReference type="AlphaFoldDB" id="A0A1R2C1K0"/>
<name>A0A1R2C1K0_9CILI</name>
<dbReference type="Proteomes" id="UP000187209">
    <property type="component" value="Unassembled WGS sequence"/>
</dbReference>
<keyword evidence="2" id="KW-1185">Reference proteome</keyword>
<comment type="caution">
    <text evidence="1">The sequence shown here is derived from an EMBL/GenBank/DDBJ whole genome shotgun (WGS) entry which is preliminary data.</text>
</comment>
<accession>A0A1R2C1K0</accession>
<gene>
    <name evidence="1" type="ORF">SteCoe_16267</name>
</gene>
<evidence type="ECO:0000313" key="1">
    <source>
        <dbReference type="EMBL" id="OMJ82933.1"/>
    </source>
</evidence>
<organism evidence="1 2">
    <name type="scientific">Stentor coeruleus</name>
    <dbReference type="NCBI Taxonomy" id="5963"/>
    <lineage>
        <taxon>Eukaryota</taxon>
        <taxon>Sar</taxon>
        <taxon>Alveolata</taxon>
        <taxon>Ciliophora</taxon>
        <taxon>Postciliodesmatophora</taxon>
        <taxon>Heterotrichea</taxon>
        <taxon>Heterotrichida</taxon>
        <taxon>Stentoridae</taxon>
        <taxon>Stentor</taxon>
    </lineage>
</organism>